<name>A0A6A6XGV7_9PLEO</name>
<evidence type="ECO:0000313" key="2">
    <source>
        <dbReference type="Proteomes" id="UP000799757"/>
    </source>
</evidence>
<accession>A0A6A6XGV7</accession>
<keyword evidence="2" id="KW-1185">Reference proteome</keyword>
<protein>
    <submittedName>
        <fullName evidence="1">Uncharacterized protein</fullName>
    </submittedName>
</protein>
<evidence type="ECO:0000313" key="1">
    <source>
        <dbReference type="EMBL" id="KAF2795709.1"/>
    </source>
</evidence>
<sequence>MSLQPLSHQSISDFLATSTHIPTVPQNFTISRTFIASAIDDNQGFDRNKVITIHLPFFQHLLTALEHASLLLGNLVTMPDLNAAIPDFERLMDCLIEANRNFVASLGAHLAREADKSTQGIRAVLLDDLKTEIMKVWEPVLCAWARKWDPTINNLDADVEPATLIYCSPMAQIVAKDLGRILSIAFEVLIWFHRQWEEDIDTEAAGWRKEKLEGWLTEQVEDSTPE</sequence>
<dbReference type="EMBL" id="MU001850">
    <property type="protein sequence ID" value="KAF2795709.1"/>
    <property type="molecule type" value="Genomic_DNA"/>
</dbReference>
<reference evidence="1" key="1">
    <citation type="journal article" date="2020" name="Stud. Mycol.">
        <title>101 Dothideomycetes genomes: a test case for predicting lifestyles and emergence of pathogens.</title>
        <authorList>
            <person name="Haridas S."/>
            <person name="Albert R."/>
            <person name="Binder M."/>
            <person name="Bloem J."/>
            <person name="Labutti K."/>
            <person name="Salamov A."/>
            <person name="Andreopoulos B."/>
            <person name="Baker S."/>
            <person name="Barry K."/>
            <person name="Bills G."/>
            <person name="Bluhm B."/>
            <person name="Cannon C."/>
            <person name="Castanera R."/>
            <person name="Culley D."/>
            <person name="Daum C."/>
            <person name="Ezra D."/>
            <person name="Gonzalez J."/>
            <person name="Henrissat B."/>
            <person name="Kuo A."/>
            <person name="Liang C."/>
            <person name="Lipzen A."/>
            <person name="Lutzoni F."/>
            <person name="Magnuson J."/>
            <person name="Mondo S."/>
            <person name="Nolan M."/>
            <person name="Ohm R."/>
            <person name="Pangilinan J."/>
            <person name="Park H.-J."/>
            <person name="Ramirez L."/>
            <person name="Alfaro M."/>
            <person name="Sun H."/>
            <person name="Tritt A."/>
            <person name="Yoshinaga Y."/>
            <person name="Zwiers L.-H."/>
            <person name="Turgeon B."/>
            <person name="Goodwin S."/>
            <person name="Spatafora J."/>
            <person name="Crous P."/>
            <person name="Grigoriev I."/>
        </authorList>
    </citation>
    <scope>NUCLEOTIDE SEQUENCE</scope>
    <source>
        <strain evidence="1">CBS 109.77</strain>
    </source>
</reference>
<dbReference type="AlphaFoldDB" id="A0A6A6XGV7"/>
<organism evidence="1 2">
    <name type="scientific">Melanomma pulvis-pyrius CBS 109.77</name>
    <dbReference type="NCBI Taxonomy" id="1314802"/>
    <lineage>
        <taxon>Eukaryota</taxon>
        <taxon>Fungi</taxon>
        <taxon>Dikarya</taxon>
        <taxon>Ascomycota</taxon>
        <taxon>Pezizomycotina</taxon>
        <taxon>Dothideomycetes</taxon>
        <taxon>Pleosporomycetidae</taxon>
        <taxon>Pleosporales</taxon>
        <taxon>Melanommataceae</taxon>
        <taxon>Melanomma</taxon>
    </lineage>
</organism>
<proteinExistence type="predicted"/>
<gene>
    <name evidence="1" type="ORF">K505DRAFT_359924</name>
</gene>
<dbReference type="Proteomes" id="UP000799757">
    <property type="component" value="Unassembled WGS sequence"/>
</dbReference>